<keyword evidence="3" id="KW-1185">Reference proteome</keyword>
<name>G4D6Z9_9FIRM</name>
<dbReference type="EMBL" id="AGBB01000243">
    <property type="protein sequence ID" value="EGY76322.1"/>
    <property type="molecule type" value="Genomic_DNA"/>
</dbReference>
<keyword evidence="1" id="KW-0812">Transmembrane</keyword>
<proteinExistence type="predicted"/>
<keyword evidence="1" id="KW-0472">Membrane</keyword>
<feature type="transmembrane region" description="Helical" evidence="1">
    <location>
        <begin position="32"/>
        <end position="51"/>
    </location>
</feature>
<dbReference type="Proteomes" id="UP000003422">
    <property type="component" value="Unassembled WGS sequence"/>
</dbReference>
<evidence type="ECO:0000313" key="2">
    <source>
        <dbReference type="EMBL" id="EGY76322.1"/>
    </source>
</evidence>
<organism evidence="2 3">
    <name type="scientific">Peptoniphilus indolicus ATCC 29427</name>
    <dbReference type="NCBI Taxonomy" id="997350"/>
    <lineage>
        <taxon>Bacteria</taxon>
        <taxon>Bacillati</taxon>
        <taxon>Bacillota</taxon>
        <taxon>Tissierellia</taxon>
        <taxon>Tissierellales</taxon>
        <taxon>Peptoniphilaceae</taxon>
        <taxon>Peptoniphilus</taxon>
    </lineage>
</organism>
<sequence length="110" mass="13029">MYNYLSDRDVAFLFCIRATPTVLEIIGIDGRAFAVLMFKFFICLLFFNSLFTLHIRAAPTVVVYIDIFKIFYISFYCVDGRAFVVLLFKFFICLLFFNFIKFLEVTCRPY</sequence>
<feature type="transmembrane region" description="Helical" evidence="1">
    <location>
        <begin position="82"/>
        <end position="100"/>
    </location>
</feature>
<protein>
    <submittedName>
        <fullName evidence="2">Uncharacterized protein</fullName>
    </submittedName>
</protein>
<dbReference type="HOGENOM" id="CLU_2176388_0_0_9"/>
<gene>
    <name evidence="2" type="ORF">HMPREF9129_2179</name>
</gene>
<keyword evidence="1" id="KW-1133">Transmembrane helix</keyword>
<feature type="transmembrane region" description="Helical" evidence="1">
    <location>
        <begin position="58"/>
        <end position="76"/>
    </location>
</feature>
<evidence type="ECO:0000256" key="1">
    <source>
        <dbReference type="SAM" id="Phobius"/>
    </source>
</evidence>
<feature type="non-terminal residue" evidence="2">
    <location>
        <position position="110"/>
    </location>
</feature>
<evidence type="ECO:0000313" key="3">
    <source>
        <dbReference type="Proteomes" id="UP000003422"/>
    </source>
</evidence>
<accession>G4D6Z9</accession>
<comment type="caution">
    <text evidence="2">The sequence shown here is derived from an EMBL/GenBank/DDBJ whole genome shotgun (WGS) entry which is preliminary data.</text>
</comment>
<dbReference type="AlphaFoldDB" id="G4D6Z9"/>
<reference evidence="2 3" key="1">
    <citation type="submission" date="2011-06" db="EMBL/GenBank/DDBJ databases">
        <authorList>
            <person name="Muzny D."/>
            <person name="Qin X."/>
            <person name="Deng J."/>
            <person name="Jiang H."/>
            <person name="Liu Y."/>
            <person name="Qu J."/>
            <person name="Song X.-Z."/>
            <person name="Zhang L."/>
            <person name="Thornton R."/>
            <person name="Coyle M."/>
            <person name="Francisco L."/>
            <person name="Jackson L."/>
            <person name="Javaid M."/>
            <person name="Korchina V."/>
            <person name="Kovar C."/>
            <person name="Mata R."/>
            <person name="Mathew T."/>
            <person name="Ngo R."/>
            <person name="Nguyen L."/>
            <person name="Nguyen N."/>
            <person name="Okwuonu G."/>
            <person name="Ongeri F."/>
            <person name="Pham C."/>
            <person name="Simmons D."/>
            <person name="Wilczek-Boney K."/>
            <person name="Hale W."/>
            <person name="Jakkamsetti A."/>
            <person name="Pham P."/>
            <person name="Ruth R."/>
            <person name="San Lucas F."/>
            <person name="Warren J."/>
            <person name="Zhang J."/>
            <person name="Zhao Z."/>
            <person name="Zhou C."/>
            <person name="Zhu D."/>
            <person name="Lee S."/>
            <person name="Bess C."/>
            <person name="Blankenburg K."/>
            <person name="Forbes L."/>
            <person name="Fu Q."/>
            <person name="Gubbala S."/>
            <person name="Hirani K."/>
            <person name="Jayaseelan J.C."/>
            <person name="Lara F."/>
            <person name="Munidasa M."/>
            <person name="Palculict T."/>
            <person name="Patil S."/>
            <person name="Pu L.-L."/>
            <person name="Saada N."/>
            <person name="Tang L."/>
            <person name="Weissenberger G."/>
            <person name="Zhu Y."/>
            <person name="Hemphill L."/>
            <person name="Shang Y."/>
            <person name="Youmans B."/>
            <person name="Ayvaz T."/>
            <person name="Ross M."/>
            <person name="Santibanez J."/>
            <person name="Aqrawi P."/>
            <person name="Gross S."/>
            <person name="Joshi V."/>
            <person name="Fowler G."/>
            <person name="Nazareth L."/>
            <person name="Reid J."/>
            <person name="Worley K."/>
            <person name="Petrosino J."/>
            <person name="Highlander S."/>
            <person name="Gibbs R."/>
        </authorList>
    </citation>
    <scope>NUCLEOTIDE SEQUENCE [LARGE SCALE GENOMIC DNA]</scope>
    <source>
        <strain evidence="2 3">ATCC 29427</strain>
    </source>
</reference>